<feature type="coiled-coil region" evidence="1">
    <location>
        <begin position="58"/>
        <end position="161"/>
    </location>
</feature>
<name>A0A1L7CYR2_9CORY</name>
<organism evidence="3 4">
    <name type="scientific">Corynebacterium sphenisci DSM 44792</name>
    <dbReference type="NCBI Taxonomy" id="1437874"/>
    <lineage>
        <taxon>Bacteria</taxon>
        <taxon>Bacillati</taxon>
        <taxon>Actinomycetota</taxon>
        <taxon>Actinomycetes</taxon>
        <taxon>Mycobacteriales</taxon>
        <taxon>Corynebacteriaceae</taxon>
        <taxon>Corynebacterium</taxon>
    </lineage>
</organism>
<gene>
    <name evidence="3" type="ORF">CSPHI_08230</name>
</gene>
<keyword evidence="4" id="KW-1185">Reference proteome</keyword>
<sequence>MRIDPALQVRLLDLSTCRTRLDGIAARRESLPERAEWTRLQAEAARSRTDSARARLAAKDLGMDLRRLEADLEKMRRREADDRRVLGAVGDARTRRDIEHDLRSTARRREALEARIAEVRDHRDALQMHAGAAGGDVDDRLAAARRALDAADAALVAEREELTAEAARLRAGVEPGLLARYDALEEEVGIAVARLAGRQCRSCFMDLDPATLREFAALDVDEVAVCPECLCWLVRPETIEAGRR</sequence>
<evidence type="ECO:0000259" key="2">
    <source>
        <dbReference type="Pfam" id="PF24481"/>
    </source>
</evidence>
<dbReference type="EMBL" id="CP009248">
    <property type="protein sequence ID" value="APT91025.1"/>
    <property type="molecule type" value="Genomic_DNA"/>
</dbReference>
<dbReference type="Proteomes" id="UP000185469">
    <property type="component" value="Chromosome"/>
</dbReference>
<evidence type="ECO:0000313" key="4">
    <source>
        <dbReference type="Proteomes" id="UP000185469"/>
    </source>
</evidence>
<feature type="domain" description="CT398-like coiled coil hairpin" evidence="2">
    <location>
        <begin position="19"/>
        <end position="187"/>
    </location>
</feature>
<dbReference type="AlphaFoldDB" id="A0A1L7CYR2"/>
<dbReference type="Pfam" id="PF24481">
    <property type="entry name" value="CT398_CC"/>
    <property type="match status" value="1"/>
</dbReference>
<proteinExistence type="predicted"/>
<protein>
    <recommendedName>
        <fullName evidence="2">CT398-like coiled coil hairpin domain-containing protein</fullName>
    </recommendedName>
</protein>
<dbReference type="InterPro" id="IPR056003">
    <property type="entry name" value="CT398_CC_hairpin"/>
</dbReference>
<evidence type="ECO:0000256" key="1">
    <source>
        <dbReference type="SAM" id="Coils"/>
    </source>
</evidence>
<keyword evidence="1" id="KW-0175">Coiled coil</keyword>
<evidence type="ECO:0000313" key="3">
    <source>
        <dbReference type="EMBL" id="APT91025.1"/>
    </source>
</evidence>
<reference evidence="3 4" key="1">
    <citation type="submission" date="2014-08" db="EMBL/GenBank/DDBJ databases">
        <title>Complete genome sequence of Corynebacterium sphenisci CECT 5990(T) (=DSM 44792(T)), isolated from healthy wild penguins.</title>
        <authorList>
            <person name="Ruckert C."/>
            <person name="Albersmeier A."/>
            <person name="Winkler A."/>
            <person name="Kalinowski J."/>
        </authorList>
    </citation>
    <scope>NUCLEOTIDE SEQUENCE [LARGE SCALE GENOMIC DNA]</scope>
    <source>
        <strain evidence="3 4">DSM 44792</strain>
    </source>
</reference>
<dbReference type="Gene3D" id="1.10.287.1490">
    <property type="match status" value="1"/>
</dbReference>
<dbReference type="RefSeq" id="WP_075693898.1">
    <property type="nucleotide sequence ID" value="NZ_CP009248.1"/>
</dbReference>
<dbReference type="STRING" id="1437874.CSPHI_08230"/>
<accession>A0A1L7CYR2</accession>
<dbReference type="KEGG" id="csph:CSPHI_08230"/>